<keyword evidence="2" id="KW-0433">Leucine-rich repeat</keyword>
<dbReference type="FunFam" id="3.80.10.10:FF:000275">
    <property type="entry name" value="Leucine-rich repeat receptor-like protein kinase"/>
    <property type="match status" value="1"/>
</dbReference>
<dbReference type="Pfam" id="PF00560">
    <property type="entry name" value="LRR_1"/>
    <property type="match status" value="1"/>
</dbReference>
<reference evidence="11 12" key="1">
    <citation type="submission" date="2020-10" db="EMBL/GenBank/DDBJ databases">
        <title>The Coptis chinensis genome and diversification of protoberbering-type alkaloids.</title>
        <authorList>
            <person name="Wang B."/>
            <person name="Shu S."/>
            <person name="Song C."/>
            <person name="Liu Y."/>
        </authorList>
    </citation>
    <scope>NUCLEOTIDE SEQUENCE [LARGE SCALE GENOMIC DNA]</scope>
    <source>
        <strain evidence="11">HL-2020</strain>
        <tissue evidence="11">Leaf</tissue>
    </source>
</reference>
<keyword evidence="8" id="KW-0325">Glycoprotein</keyword>
<keyword evidence="7" id="KW-0472">Membrane</keyword>
<evidence type="ECO:0000259" key="10">
    <source>
        <dbReference type="Pfam" id="PF08263"/>
    </source>
</evidence>
<keyword evidence="12" id="KW-1185">Reference proteome</keyword>
<keyword evidence="6" id="KW-1133">Transmembrane helix</keyword>
<evidence type="ECO:0000256" key="6">
    <source>
        <dbReference type="ARBA" id="ARBA00022989"/>
    </source>
</evidence>
<evidence type="ECO:0000313" key="11">
    <source>
        <dbReference type="EMBL" id="KAF9599691.1"/>
    </source>
</evidence>
<keyword evidence="5" id="KW-0677">Repeat</keyword>
<feature type="chain" id="PRO_5033035367" description="Leucine-rich repeat-containing N-terminal plant-type domain-containing protein" evidence="9">
    <location>
        <begin position="45"/>
        <end position="214"/>
    </location>
</feature>
<evidence type="ECO:0000256" key="1">
    <source>
        <dbReference type="ARBA" id="ARBA00004167"/>
    </source>
</evidence>
<dbReference type="SUPFAM" id="SSF52058">
    <property type="entry name" value="L domain-like"/>
    <property type="match status" value="1"/>
</dbReference>
<dbReference type="OrthoDB" id="1866136at2759"/>
<dbReference type="EMBL" id="JADFTS010000006">
    <property type="protein sequence ID" value="KAF9599691.1"/>
    <property type="molecule type" value="Genomic_DNA"/>
</dbReference>
<name>A0A835HIK9_9MAGN</name>
<evidence type="ECO:0000256" key="3">
    <source>
        <dbReference type="ARBA" id="ARBA00022692"/>
    </source>
</evidence>
<dbReference type="GO" id="GO:0016020">
    <property type="term" value="C:membrane"/>
    <property type="evidence" value="ECO:0007669"/>
    <property type="project" value="UniProtKB-SubCell"/>
</dbReference>
<protein>
    <recommendedName>
        <fullName evidence="10">Leucine-rich repeat-containing N-terminal plant-type domain-containing protein</fullName>
    </recommendedName>
</protein>
<dbReference type="InterPro" id="IPR013210">
    <property type="entry name" value="LRR_N_plant-typ"/>
</dbReference>
<dbReference type="PANTHER" id="PTHR47988">
    <property type="entry name" value="SOMATIC EMBRYOGENESIS RECEPTOR KINASE 1"/>
    <property type="match status" value="1"/>
</dbReference>
<dbReference type="Pfam" id="PF13855">
    <property type="entry name" value="LRR_8"/>
    <property type="match status" value="1"/>
</dbReference>
<evidence type="ECO:0000256" key="9">
    <source>
        <dbReference type="SAM" id="SignalP"/>
    </source>
</evidence>
<evidence type="ECO:0000313" key="12">
    <source>
        <dbReference type="Proteomes" id="UP000631114"/>
    </source>
</evidence>
<feature type="domain" description="Leucine-rich repeat-containing N-terminal plant-type" evidence="10">
    <location>
        <begin position="51"/>
        <end position="88"/>
    </location>
</feature>
<evidence type="ECO:0000256" key="2">
    <source>
        <dbReference type="ARBA" id="ARBA00022614"/>
    </source>
</evidence>
<keyword evidence="4 9" id="KW-0732">Signal</keyword>
<feature type="signal peptide" evidence="9">
    <location>
        <begin position="1"/>
        <end position="44"/>
    </location>
</feature>
<comment type="subcellular location">
    <subcellularLocation>
        <location evidence="1">Membrane</location>
        <topology evidence="1">Single-pass membrane protein</topology>
    </subcellularLocation>
</comment>
<dbReference type="Gene3D" id="3.80.10.10">
    <property type="entry name" value="Ribonuclease Inhibitor"/>
    <property type="match status" value="1"/>
</dbReference>
<keyword evidence="3" id="KW-0812">Transmembrane</keyword>
<gene>
    <name evidence="11" type="ORF">IFM89_001637</name>
</gene>
<dbReference type="Pfam" id="PF08263">
    <property type="entry name" value="LRRNT_2"/>
    <property type="match status" value="1"/>
</dbReference>
<comment type="caution">
    <text evidence="11">The sequence shown here is derived from an EMBL/GenBank/DDBJ whole genome shotgun (WGS) entry which is preliminary data.</text>
</comment>
<dbReference type="AlphaFoldDB" id="A0A835HIK9"/>
<evidence type="ECO:0000256" key="4">
    <source>
        <dbReference type="ARBA" id="ARBA00022729"/>
    </source>
</evidence>
<dbReference type="InterPro" id="IPR032675">
    <property type="entry name" value="LRR_dom_sf"/>
</dbReference>
<evidence type="ECO:0000256" key="5">
    <source>
        <dbReference type="ARBA" id="ARBA00022737"/>
    </source>
</evidence>
<organism evidence="11 12">
    <name type="scientific">Coptis chinensis</name>
    <dbReference type="NCBI Taxonomy" id="261450"/>
    <lineage>
        <taxon>Eukaryota</taxon>
        <taxon>Viridiplantae</taxon>
        <taxon>Streptophyta</taxon>
        <taxon>Embryophyta</taxon>
        <taxon>Tracheophyta</taxon>
        <taxon>Spermatophyta</taxon>
        <taxon>Magnoliopsida</taxon>
        <taxon>Ranunculales</taxon>
        <taxon>Ranunculaceae</taxon>
        <taxon>Coptidoideae</taxon>
        <taxon>Coptis</taxon>
    </lineage>
</organism>
<sequence length="214" mass="23539">MLQHKVFPECGNSVACRIFCRWKVHARLILSWLILIDLLSSCSSSTGPDIEGEALVELLKVLNDSNKMINDWNNNFVSPCFSWSHITCRNGNVISLSLASKGLSGTLSPSITELKFLISLELQNNNLSGVLPDYLSSMAHLQNLNLANNSFTGSIPTTWGQLANLKHLVASRNKLSGYIPDSLANITGLSELVLSFNSFTGRIPTRLFSVPIFE</sequence>
<accession>A0A835HIK9</accession>
<dbReference type="Proteomes" id="UP000631114">
    <property type="component" value="Unassembled WGS sequence"/>
</dbReference>
<proteinExistence type="predicted"/>
<evidence type="ECO:0000256" key="7">
    <source>
        <dbReference type="ARBA" id="ARBA00023136"/>
    </source>
</evidence>
<evidence type="ECO:0000256" key="8">
    <source>
        <dbReference type="ARBA" id="ARBA00023180"/>
    </source>
</evidence>
<dbReference type="InterPro" id="IPR001611">
    <property type="entry name" value="Leu-rich_rpt"/>
</dbReference>